<evidence type="ECO:0008006" key="3">
    <source>
        <dbReference type="Google" id="ProtNLM"/>
    </source>
</evidence>
<sequence length="470" mass="50751">MAIITQFSDYEVDSYTTMIAAEDPVDIYFPVLPDPVEDSLEFPIALMLQGAFLDKAEYSNYASTVASYGFVVVVPNNERTIVAPTGDSLSGLLAEQQQVNETLTQMLLEDTDSSSPVFEIIDTDKMGLLGHSFGGAAGLSAIQEDICLLEFCSEDEDYVRPPELMAGIFYAASFRDTFTEEALPVNNDDIPTGLIVGELDGVVPSILSEETYDLILNPPKALITVEGANHYSITNEDNPLREPSRSTLDQAIATETIARWSALFLRAHLFEDEAAFEYVYGTGDSLDQNVTVISQLPDVNPGSISVIDFEMADDLVLTAGTIITDQFEGLEVSTPDNPYGAMIFDSAEPTGGDNDLLAPELGNVLIISEDGDSNDPDDNARGGTLRFEWDELVNVASVGFLDIEESGSSIQLFDENNHLIEAVDIPSLADNSIQEIILGVSEIARMDVTFVGSGALTDIALTTDVVVSTV</sequence>
<dbReference type="SUPFAM" id="SSF53474">
    <property type="entry name" value="alpha/beta-Hydrolases"/>
    <property type="match status" value="1"/>
</dbReference>
<dbReference type="InterPro" id="IPR029058">
    <property type="entry name" value="AB_hydrolase_fold"/>
</dbReference>
<evidence type="ECO:0000313" key="2">
    <source>
        <dbReference type="Proteomes" id="UP000473574"/>
    </source>
</evidence>
<dbReference type="Pfam" id="PF07224">
    <property type="entry name" value="Chlorophyllase"/>
    <property type="match status" value="1"/>
</dbReference>
<organism evidence="1 2">
    <name type="scientific">Adonisia turfae CCMR0082</name>
    <dbReference type="NCBI Taxonomy" id="2304604"/>
    <lineage>
        <taxon>Bacteria</taxon>
        <taxon>Bacillati</taxon>
        <taxon>Cyanobacteriota</taxon>
        <taxon>Adonisia</taxon>
        <taxon>Adonisia turfae</taxon>
    </lineage>
</organism>
<dbReference type="Proteomes" id="UP000473574">
    <property type="component" value="Unassembled WGS sequence"/>
</dbReference>
<comment type="caution">
    <text evidence="1">The sequence shown here is derived from an EMBL/GenBank/DDBJ whole genome shotgun (WGS) entry which is preliminary data.</text>
</comment>
<dbReference type="RefSeq" id="WP_163666354.1">
    <property type="nucleotide sequence ID" value="NZ_QZCE01000002.1"/>
</dbReference>
<proteinExistence type="predicted"/>
<gene>
    <name evidence="1" type="ORF">D0962_21610</name>
</gene>
<dbReference type="InterPro" id="IPR017395">
    <property type="entry name" value="Chlorophyllase-like"/>
</dbReference>
<accession>A0A6M0SA11</accession>
<dbReference type="PANTHER" id="PTHR33428">
    <property type="entry name" value="CHLOROPHYLLASE-2, CHLOROPLASTIC"/>
    <property type="match status" value="1"/>
</dbReference>
<dbReference type="PANTHER" id="PTHR33428:SF14">
    <property type="entry name" value="CARBOXYLESTERASE TYPE B DOMAIN-CONTAINING PROTEIN"/>
    <property type="match status" value="1"/>
</dbReference>
<dbReference type="Gene3D" id="3.40.50.1820">
    <property type="entry name" value="alpha/beta hydrolase"/>
    <property type="match status" value="1"/>
</dbReference>
<evidence type="ECO:0000313" key="1">
    <source>
        <dbReference type="EMBL" id="NEZ65337.1"/>
    </source>
</evidence>
<dbReference type="EMBL" id="QZCE01000002">
    <property type="protein sequence ID" value="NEZ65337.1"/>
    <property type="molecule type" value="Genomic_DNA"/>
</dbReference>
<name>A0A6M0SA11_9CYAN</name>
<reference evidence="1 2" key="1">
    <citation type="journal article" date="2020" name="Microb. Ecol.">
        <title>Ecogenomics of the Marine Benthic Filamentous Cyanobacterium Adonisia.</title>
        <authorList>
            <person name="Walter J.M."/>
            <person name="Coutinho F.H."/>
            <person name="Leomil L."/>
            <person name="Hargreaves P.I."/>
            <person name="Campeao M.E."/>
            <person name="Vieira V.V."/>
            <person name="Silva B.S."/>
            <person name="Fistarol G.O."/>
            <person name="Salomon P.S."/>
            <person name="Sawabe T."/>
            <person name="Mino S."/>
            <person name="Hosokawa M."/>
            <person name="Miyashita H."/>
            <person name="Maruyama F."/>
            <person name="van Verk M.C."/>
            <person name="Dutilh B.E."/>
            <person name="Thompson C.C."/>
            <person name="Thompson F.L."/>
        </authorList>
    </citation>
    <scope>NUCLEOTIDE SEQUENCE [LARGE SCALE GENOMIC DNA]</scope>
    <source>
        <strain evidence="1 2">CCMR0082</strain>
    </source>
</reference>
<dbReference type="AlphaFoldDB" id="A0A6M0SA11"/>
<protein>
    <recommendedName>
        <fullName evidence="3">Chlorophyllase</fullName>
    </recommendedName>
</protein>